<dbReference type="Proteomes" id="UP000373449">
    <property type="component" value="Unassembled WGS sequence"/>
</dbReference>
<evidence type="ECO:0000256" key="7">
    <source>
        <dbReference type="ARBA" id="ARBA00023237"/>
    </source>
</evidence>
<feature type="coiled-coil region" evidence="8">
    <location>
        <begin position="183"/>
        <end position="241"/>
    </location>
</feature>
<dbReference type="Pfam" id="PF02321">
    <property type="entry name" value="OEP"/>
    <property type="match status" value="2"/>
</dbReference>
<proteinExistence type="inferred from homology"/>
<evidence type="ECO:0000256" key="2">
    <source>
        <dbReference type="ARBA" id="ARBA00007613"/>
    </source>
</evidence>
<dbReference type="PANTHER" id="PTHR30026:SF22">
    <property type="entry name" value="OUTER MEMBRANE EFFLUX PROTEIN"/>
    <property type="match status" value="1"/>
</dbReference>
<dbReference type="InterPro" id="IPR003423">
    <property type="entry name" value="OMP_efflux"/>
</dbReference>
<dbReference type="InterPro" id="IPR051906">
    <property type="entry name" value="TolC-like"/>
</dbReference>
<evidence type="ECO:0000256" key="1">
    <source>
        <dbReference type="ARBA" id="ARBA00004442"/>
    </source>
</evidence>
<comment type="subcellular location">
    <subcellularLocation>
        <location evidence="1">Cell outer membrane</location>
    </subcellularLocation>
</comment>
<dbReference type="EMBL" id="CAADJA010000002">
    <property type="protein sequence ID" value="VFS45246.1"/>
    <property type="molecule type" value="Genomic_DNA"/>
</dbReference>
<keyword evidence="7" id="KW-0998">Cell outer membrane</keyword>
<evidence type="ECO:0000256" key="3">
    <source>
        <dbReference type="ARBA" id="ARBA00022448"/>
    </source>
</evidence>
<dbReference type="PANTHER" id="PTHR30026">
    <property type="entry name" value="OUTER MEMBRANE PROTEIN TOLC"/>
    <property type="match status" value="1"/>
</dbReference>
<dbReference type="InterPro" id="IPR010130">
    <property type="entry name" value="T1SS_OMP_TolC"/>
</dbReference>
<dbReference type="GO" id="GO:0009279">
    <property type="term" value="C:cell outer membrane"/>
    <property type="evidence" value="ECO:0007669"/>
    <property type="project" value="UniProtKB-SubCell"/>
</dbReference>
<dbReference type="Gene3D" id="1.20.1600.10">
    <property type="entry name" value="Outer membrane efflux proteins (OEP)"/>
    <property type="match status" value="1"/>
</dbReference>
<evidence type="ECO:0000313" key="10">
    <source>
        <dbReference type="Proteomes" id="UP000373449"/>
    </source>
</evidence>
<comment type="similarity">
    <text evidence="2">Belongs to the outer membrane factor (OMF) (TC 1.B.17) family.</text>
</comment>
<dbReference type="GO" id="GO:0015562">
    <property type="term" value="F:efflux transmembrane transporter activity"/>
    <property type="evidence" value="ECO:0007669"/>
    <property type="project" value="InterPro"/>
</dbReference>
<evidence type="ECO:0000256" key="5">
    <source>
        <dbReference type="ARBA" id="ARBA00022692"/>
    </source>
</evidence>
<organism evidence="9 10">
    <name type="scientific">Budvicia aquatica</name>
    <dbReference type="NCBI Taxonomy" id="82979"/>
    <lineage>
        <taxon>Bacteria</taxon>
        <taxon>Pseudomonadati</taxon>
        <taxon>Pseudomonadota</taxon>
        <taxon>Gammaproteobacteria</taxon>
        <taxon>Enterobacterales</taxon>
        <taxon>Budviciaceae</taxon>
        <taxon>Budvicia</taxon>
    </lineage>
</organism>
<keyword evidence="8" id="KW-0175">Coiled coil</keyword>
<dbReference type="GO" id="GO:0015288">
    <property type="term" value="F:porin activity"/>
    <property type="evidence" value="ECO:0007669"/>
    <property type="project" value="TreeGrafter"/>
</dbReference>
<keyword evidence="4" id="KW-1134">Transmembrane beta strand</keyword>
<keyword evidence="6" id="KW-0472">Membrane</keyword>
<keyword evidence="3" id="KW-0813">Transport</keyword>
<evidence type="ECO:0000256" key="4">
    <source>
        <dbReference type="ARBA" id="ARBA00022452"/>
    </source>
</evidence>
<evidence type="ECO:0000256" key="8">
    <source>
        <dbReference type="SAM" id="Coils"/>
    </source>
</evidence>
<sequence length="471" mass="52006">MFLWVDVVATFLNLTISRINSRLKTFACKKTTSMLAAVLILFSNVNFSYAAPLPKWAEAPMVRQSETLSLKEAILRSFGRSPAITQASAQAGIGQAQIDEAWSVWYPQISASGTSGRSKQTDSSGSLNNSASYGLTLSQLVYDFGKTNNNIKKQETISASYYYSLLNVMNEVGEKTALSYLEVKRYQSLCDAVEDNIKSLEAVRDMAHLRAEAGLSSSSDVLQAEARIAGMRATLEQYRAQHLTAVSQLSVLTGIRASHLPDYPEALLKQPIELDQISYQNNPQVQAAQSQQNAAKYGVEAAKSQNWPTLSIQGGRTRYETDNRSYWNDQLQLSVDMPVYQGGAISSRVEQAEGARRAAQSQVSQAKMDINQKAATAFANWSGAREREIAGDQQFFSAITARDVYRNEYKLSKRSLNDLLSVEQDVHQAAVAKLNADYDGWASAVNYAAAVDNLLPLLEILRKHRDDLPNL</sequence>
<dbReference type="GO" id="GO:1990281">
    <property type="term" value="C:efflux pump complex"/>
    <property type="evidence" value="ECO:0007669"/>
    <property type="project" value="TreeGrafter"/>
</dbReference>
<accession>A0A484ZBX7</accession>
<keyword evidence="5" id="KW-0812">Transmembrane</keyword>
<dbReference type="AlphaFoldDB" id="A0A484ZBX7"/>
<evidence type="ECO:0000256" key="6">
    <source>
        <dbReference type="ARBA" id="ARBA00023136"/>
    </source>
</evidence>
<name>A0A484ZBX7_9GAMM</name>
<dbReference type="SUPFAM" id="SSF56954">
    <property type="entry name" value="Outer membrane efflux proteins (OEP)"/>
    <property type="match status" value="1"/>
</dbReference>
<gene>
    <name evidence="9" type="primary">bepC_1</name>
    <name evidence="9" type="ORF">NCTC12282_00118</name>
</gene>
<reference evidence="9 10" key="1">
    <citation type="submission" date="2019-03" db="EMBL/GenBank/DDBJ databases">
        <authorList>
            <consortium name="Pathogen Informatics"/>
        </authorList>
    </citation>
    <scope>NUCLEOTIDE SEQUENCE [LARGE SCALE GENOMIC DNA]</scope>
    <source>
        <strain evidence="9 10">NCTC12282</strain>
    </source>
</reference>
<evidence type="ECO:0000313" key="9">
    <source>
        <dbReference type="EMBL" id="VFS45246.1"/>
    </source>
</evidence>
<protein>
    <submittedName>
        <fullName evidence="9">Outer membrane efflux protein BepC</fullName>
    </submittedName>
</protein>
<dbReference type="NCBIfam" id="TIGR01844">
    <property type="entry name" value="type_I_sec_TolC"/>
    <property type="match status" value="1"/>
</dbReference>